<proteinExistence type="predicted"/>
<dbReference type="InterPro" id="IPR050611">
    <property type="entry name" value="ABCF"/>
</dbReference>
<protein>
    <submittedName>
        <fullName evidence="6">Glycosyl transferase family 1</fullName>
    </submittedName>
</protein>
<feature type="non-terminal residue" evidence="6">
    <location>
        <position position="1"/>
    </location>
</feature>
<sequence length="144" mass="16457">DDFSGGWRMRVALAATLFLGPDLLLLDEPTNHLDLEATIWLENYLINYPGTIILISHDRDLLNRVVKTIAHLHDGTVTLYGGNYDKFAKTRREQLELASKHYDKQIAQQKHLQSFIDRFRAKASKAKQAQSRVKMLEKMGPAIP</sequence>
<accession>A0A3D5N5G5</accession>
<feature type="domain" description="ABC-transporter extension" evidence="5">
    <location>
        <begin position="70"/>
        <end position="139"/>
    </location>
</feature>
<dbReference type="InterPro" id="IPR003439">
    <property type="entry name" value="ABC_transporter-like_ATP-bd"/>
</dbReference>
<evidence type="ECO:0000256" key="3">
    <source>
        <dbReference type="ARBA" id="ARBA00022840"/>
    </source>
</evidence>
<evidence type="ECO:0000313" key="6">
    <source>
        <dbReference type="EMBL" id="HCW66194.1"/>
    </source>
</evidence>
<dbReference type="RefSeq" id="WP_277276478.1">
    <property type="nucleotide sequence ID" value="NZ_DPOP01000027.1"/>
</dbReference>
<evidence type="ECO:0000259" key="4">
    <source>
        <dbReference type="Pfam" id="PF00005"/>
    </source>
</evidence>
<keyword evidence="3" id="KW-0067">ATP-binding</keyword>
<keyword evidence="2" id="KW-0547">Nucleotide-binding</keyword>
<keyword evidence="1" id="KW-0677">Repeat</keyword>
<dbReference type="GO" id="GO:0005524">
    <property type="term" value="F:ATP binding"/>
    <property type="evidence" value="ECO:0007669"/>
    <property type="project" value="UniProtKB-KW"/>
</dbReference>
<evidence type="ECO:0000259" key="5">
    <source>
        <dbReference type="Pfam" id="PF12848"/>
    </source>
</evidence>
<evidence type="ECO:0000256" key="2">
    <source>
        <dbReference type="ARBA" id="ARBA00022741"/>
    </source>
</evidence>
<dbReference type="InterPro" id="IPR027417">
    <property type="entry name" value="P-loop_NTPase"/>
</dbReference>
<keyword evidence="6" id="KW-0808">Transferase</keyword>
<name>A0A3D5N5G5_9PROT</name>
<dbReference type="Proteomes" id="UP000264179">
    <property type="component" value="Unassembled WGS sequence"/>
</dbReference>
<dbReference type="Gene3D" id="3.40.50.300">
    <property type="entry name" value="P-loop containing nucleotide triphosphate hydrolases"/>
    <property type="match status" value="1"/>
</dbReference>
<dbReference type="PANTHER" id="PTHR19211">
    <property type="entry name" value="ATP-BINDING TRANSPORT PROTEIN-RELATED"/>
    <property type="match status" value="1"/>
</dbReference>
<evidence type="ECO:0000313" key="7">
    <source>
        <dbReference type="Proteomes" id="UP000264179"/>
    </source>
</evidence>
<dbReference type="SUPFAM" id="SSF52540">
    <property type="entry name" value="P-loop containing nucleoside triphosphate hydrolases"/>
    <property type="match status" value="1"/>
</dbReference>
<organism evidence="6 7">
    <name type="scientific">Thalassospira lucentensis</name>
    <dbReference type="NCBI Taxonomy" id="168935"/>
    <lineage>
        <taxon>Bacteria</taxon>
        <taxon>Pseudomonadati</taxon>
        <taxon>Pseudomonadota</taxon>
        <taxon>Alphaproteobacteria</taxon>
        <taxon>Rhodospirillales</taxon>
        <taxon>Thalassospiraceae</taxon>
        <taxon>Thalassospira</taxon>
    </lineage>
</organism>
<dbReference type="GO" id="GO:0016887">
    <property type="term" value="F:ATP hydrolysis activity"/>
    <property type="evidence" value="ECO:0007669"/>
    <property type="project" value="InterPro"/>
</dbReference>
<feature type="domain" description="ABC transporter" evidence="4">
    <location>
        <begin position="2"/>
        <end position="31"/>
    </location>
</feature>
<feature type="non-terminal residue" evidence="6">
    <location>
        <position position="144"/>
    </location>
</feature>
<dbReference type="AlphaFoldDB" id="A0A3D5N5G5"/>
<dbReference type="STRING" id="168935.AUP42_02295"/>
<dbReference type="PANTHER" id="PTHR19211:SF14">
    <property type="entry name" value="ATP-BINDING CASSETTE SUB-FAMILY F MEMBER 1"/>
    <property type="match status" value="1"/>
</dbReference>
<reference evidence="6 7" key="1">
    <citation type="journal article" date="2018" name="Nat. Biotechnol.">
        <title>A standardized bacterial taxonomy based on genome phylogeny substantially revises the tree of life.</title>
        <authorList>
            <person name="Parks D.H."/>
            <person name="Chuvochina M."/>
            <person name="Waite D.W."/>
            <person name="Rinke C."/>
            <person name="Skarshewski A."/>
            <person name="Chaumeil P.A."/>
            <person name="Hugenholtz P."/>
        </authorList>
    </citation>
    <scope>NUCLEOTIDE SEQUENCE [LARGE SCALE GENOMIC DNA]</scope>
    <source>
        <strain evidence="6">UBA9881</strain>
    </source>
</reference>
<gene>
    <name evidence="6" type="ORF">DHR80_03070</name>
</gene>
<dbReference type="GO" id="GO:0016740">
    <property type="term" value="F:transferase activity"/>
    <property type="evidence" value="ECO:0007669"/>
    <property type="project" value="UniProtKB-KW"/>
</dbReference>
<comment type="caution">
    <text evidence="6">The sequence shown here is derived from an EMBL/GenBank/DDBJ whole genome shotgun (WGS) entry which is preliminary data.</text>
</comment>
<dbReference type="Pfam" id="PF12848">
    <property type="entry name" value="ABC_tran_Xtn"/>
    <property type="match status" value="1"/>
</dbReference>
<dbReference type="EMBL" id="DPOP01000027">
    <property type="protein sequence ID" value="HCW66194.1"/>
    <property type="molecule type" value="Genomic_DNA"/>
</dbReference>
<evidence type="ECO:0000256" key="1">
    <source>
        <dbReference type="ARBA" id="ARBA00022737"/>
    </source>
</evidence>
<dbReference type="Pfam" id="PF00005">
    <property type="entry name" value="ABC_tran"/>
    <property type="match status" value="1"/>
</dbReference>
<dbReference type="InterPro" id="IPR032781">
    <property type="entry name" value="ABC_tran_Xtn"/>
</dbReference>